<dbReference type="PANTHER" id="PTHR12011:SF347">
    <property type="entry name" value="FI21270P1-RELATED"/>
    <property type="match status" value="1"/>
</dbReference>
<evidence type="ECO:0000256" key="1">
    <source>
        <dbReference type="ARBA" id="ARBA00004141"/>
    </source>
</evidence>
<dbReference type="InterPro" id="IPR000832">
    <property type="entry name" value="GPCR_2_secretin-like"/>
</dbReference>
<evidence type="ECO:0000256" key="5">
    <source>
        <dbReference type="SAM" id="MobiDB-lite"/>
    </source>
</evidence>
<keyword evidence="6" id="KW-0732">Signal</keyword>
<dbReference type="InterPro" id="IPR017981">
    <property type="entry name" value="GPCR_2-like_7TM"/>
</dbReference>
<evidence type="ECO:0000256" key="3">
    <source>
        <dbReference type="ARBA" id="ARBA00022989"/>
    </source>
</evidence>
<dbReference type="PROSITE" id="PS50261">
    <property type="entry name" value="G_PROTEIN_RECEP_F2_4"/>
    <property type="match status" value="1"/>
</dbReference>
<comment type="subcellular location">
    <subcellularLocation>
        <location evidence="1">Membrane</location>
        <topology evidence="1">Multi-pass membrane protein</topology>
    </subcellularLocation>
</comment>
<dbReference type="GO" id="GO:0004930">
    <property type="term" value="F:G protein-coupled receptor activity"/>
    <property type="evidence" value="ECO:0007669"/>
    <property type="project" value="InterPro"/>
</dbReference>
<dbReference type="GO" id="GO:0007166">
    <property type="term" value="P:cell surface receptor signaling pathway"/>
    <property type="evidence" value="ECO:0007669"/>
    <property type="project" value="InterPro"/>
</dbReference>
<evidence type="ECO:0000256" key="4">
    <source>
        <dbReference type="ARBA" id="ARBA00023136"/>
    </source>
</evidence>
<evidence type="ECO:0000313" key="9">
    <source>
        <dbReference type="Proteomes" id="UP000225706"/>
    </source>
</evidence>
<dbReference type="Gene3D" id="1.20.1070.10">
    <property type="entry name" value="Rhodopsin 7-helix transmembrane proteins"/>
    <property type="match status" value="1"/>
</dbReference>
<protein>
    <submittedName>
        <fullName evidence="8">Putative G-protein coupled receptor 133</fullName>
    </submittedName>
</protein>
<dbReference type="OrthoDB" id="5967661at2759"/>
<evidence type="ECO:0000313" key="8">
    <source>
        <dbReference type="EMBL" id="PFX23422.1"/>
    </source>
</evidence>
<accession>A0A2B4S4I1</accession>
<feature type="region of interest" description="Disordered" evidence="5">
    <location>
        <begin position="593"/>
        <end position="613"/>
    </location>
</feature>
<feature type="domain" description="G-protein coupled receptors family 2 profile 2" evidence="7">
    <location>
        <begin position="507"/>
        <end position="558"/>
    </location>
</feature>
<reference evidence="9" key="1">
    <citation type="journal article" date="2017" name="bioRxiv">
        <title>Comparative analysis of the genomes of Stylophora pistillata and Acropora digitifera provides evidence for extensive differences between species of corals.</title>
        <authorList>
            <person name="Voolstra C.R."/>
            <person name="Li Y."/>
            <person name="Liew Y.J."/>
            <person name="Baumgarten S."/>
            <person name="Zoccola D."/>
            <person name="Flot J.-F."/>
            <person name="Tambutte S."/>
            <person name="Allemand D."/>
            <person name="Aranda M."/>
        </authorList>
    </citation>
    <scope>NUCLEOTIDE SEQUENCE [LARGE SCALE GENOMIC DNA]</scope>
</reference>
<keyword evidence="4" id="KW-0472">Membrane</keyword>
<gene>
    <name evidence="8" type="primary">GPR133</name>
    <name evidence="8" type="ORF">AWC38_SpisGene12048</name>
</gene>
<dbReference type="PROSITE" id="PS00650">
    <property type="entry name" value="G_PROTEIN_RECEP_F2_2"/>
    <property type="match status" value="1"/>
</dbReference>
<feature type="signal peptide" evidence="6">
    <location>
        <begin position="1"/>
        <end position="25"/>
    </location>
</feature>
<keyword evidence="2" id="KW-0812">Transmembrane</keyword>
<dbReference type="PANTHER" id="PTHR12011">
    <property type="entry name" value="ADHESION G-PROTEIN COUPLED RECEPTOR"/>
    <property type="match status" value="1"/>
</dbReference>
<feature type="chain" id="PRO_5012066713" evidence="6">
    <location>
        <begin position="26"/>
        <end position="613"/>
    </location>
</feature>
<keyword evidence="3" id="KW-1133">Transmembrane helix</keyword>
<proteinExistence type="predicted"/>
<organism evidence="8 9">
    <name type="scientific">Stylophora pistillata</name>
    <name type="common">Smooth cauliflower coral</name>
    <dbReference type="NCBI Taxonomy" id="50429"/>
    <lineage>
        <taxon>Eukaryota</taxon>
        <taxon>Metazoa</taxon>
        <taxon>Cnidaria</taxon>
        <taxon>Anthozoa</taxon>
        <taxon>Hexacorallia</taxon>
        <taxon>Scleractinia</taxon>
        <taxon>Astrocoeniina</taxon>
        <taxon>Pocilloporidae</taxon>
        <taxon>Stylophora</taxon>
    </lineage>
</organism>
<evidence type="ECO:0000259" key="7">
    <source>
        <dbReference type="PROSITE" id="PS50261"/>
    </source>
</evidence>
<evidence type="ECO:0000256" key="2">
    <source>
        <dbReference type="ARBA" id="ARBA00022692"/>
    </source>
</evidence>
<dbReference type="Proteomes" id="UP000225706">
    <property type="component" value="Unassembled WGS sequence"/>
</dbReference>
<dbReference type="InterPro" id="IPR017983">
    <property type="entry name" value="GPCR_2_secretin-like_CS"/>
</dbReference>
<name>A0A2B4S4I1_STYPI</name>
<comment type="caution">
    <text evidence="8">The sequence shown here is derived from an EMBL/GenBank/DDBJ whole genome shotgun (WGS) entry which is preliminary data.</text>
</comment>
<keyword evidence="9" id="KW-1185">Reference proteome</keyword>
<feature type="compositionally biased region" description="Polar residues" evidence="5">
    <location>
        <begin position="602"/>
        <end position="613"/>
    </location>
</feature>
<keyword evidence="8" id="KW-0675">Receptor</keyword>
<sequence>MAPFGASAFLFVLVETILFWRVTNACPVPNGELTYNSVLECLSIDTGNETRTPSITVTSCHDGSRLFTHLGCSSNHYFPFNGSLWNYQVARFKFDGNIVITNLVHLRGTNALSLTGDNITIDLNGVLKVDVNAVPSSHKETRLVGGFVTAIGANGAFTGSNAPGFGGQAIELNATGKIEMRGSIEANAISNSVLSSISSNEKIGGNSGGLVRLVAETVHISHGARIYVKGSKGICNKNKCGGGSGGIVQIISPSGFIAPNATILGGIEGAENGFLYIKVPPFKKETVDDLQQLLEKVKSYKENNANVPNQLETITQFLESFRTLTVVGNLTTNIITISISLIGELNELMLSEKLISNLLNTIDELLDYKHTAVWRSSGMFMDLVEVVEKTASLAMNYTSATNQSVMLIKRNLEIHSIMQYVNPNSNVTIPNSNKQPRSTPLITLQASGLPMDITKETKEVGGYCCRDPSCLTPSSPITDGERSPIIVVGISAVTRTEGYGTGNTSCVKAALILMPLLGISWLFGLLSVNSGTIAFQYLFAIVNSSQGFFIFSFHCIGNTEVRAALVRLKKRHSVKVSTQNVSLEKMRTKSKVLKQSEDLGNPKTNIANVTESP</sequence>
<dbReference type="AlphaFoldDB" id="A0A2B4S4I1"/>
<dbReference type="GO" id="GO:0005886">
    <property type="term" value="C:plasma membrane"/>
    <property type="evidence" value="ECO:0007669"/>
    <property type="project" value="TreeGrafter"/>
</dbReference>
<dbReference type="Pfam" id="PF00002">
    <property type="entry name" value="7tm_2"/>
    <property type="match status" value="1"/>
</dbReference>
<evidence type="ECO:0000256" key="6">
    <source>
        <dbReference type="SAM" id="SignalP"/>
    </source>
</evidence>
<dbReference type="EMBL" id="LSMT01000208">
    <property type="protein sequence ID" value="PFX23422.1"/>
    <property type="molecule type" value="Genomic_DNA"/>
</dbReference>